<evidence type="ECO:0000256" key="2">
    <source>
        <dbReference type="ARBA" id="ARBA00007700"/>
    </source>
</evidence>
<accession>A0ABP1A5J1</accession>
<keyword evidence="9" id="KW-1185">Reference proteome</keyword>
<evidence type="ECO:0000256" key="4">
    <source>
        <dbReference type="ARBA" id="ARBA00023069"/>
    </source>
</evidence>
<comment type="similarity">
    <text evidence="2">Belongs to the IFT46 family.</text>
</comment>
<evidence type="ECO:0000256" key="5">
    <source>
        <dbReference type="ARBA" id="ARBA00023212"/>
    </source>
</evidence>
<evidence type="ECO:0000256" key="6">
    <source>
        <dbReference type="ARBA" id="ARBA00023273"/>
    </source>
</evidence>
<evidence type="ECO:0000313" key="9">
    <source>
        <dbReference type="Proteomes" id="UP001497522"/>
    </source>
</evidence>
<keyword evidence="3" id="KW-0963">Cytoplasm</keyword>
<keyword evidence="5" id="KW-0206">Cytoskeleton</keyword>
<name>A0ABP1A5J1_9BRYO</name>
<feature type="region of interest" description="Disordered" evidence="7">
    <location>
        <begin position="17"/>
        <end position="37"/>
    </location>
</feature>
<protein>
    <recommendedName>
        <fullName evidence="10">Intraflagellar transport protein 46 homolog</fullName>
    </recommendedName>
</protein>
<dbReference type="InterPro" id="IPR022088">
    <property type="entry name" value="Intraflagellar_transp_cmplxB"/>
</dbReference>
<dbReference type="Proteomes" id="UP001497522">
    <property type="component" value="Chromosome 1"/>
</dbReference>
<evidence type="ECO:0000313" key="8">
    <source>
        <dbReference type="EMBL" id="CAK9857774.1"/>
    </source>
</evidence>
<organism evidence="8 9">
    <name type="scientific">Sphagnum jensenii</name>
    <dbReference type="NCBI Taxonomy" id="128206"/>
    <lineage>
        <taxon>Eukaryota</taxon>
        <taxon>Viridiplantae</taxon>
        <taxon>Streptophyta</taxon>
        <taxon>Embryophyta</taxon>
        <taxon>Bryophyta</taxon>
        <taxon>Sphagnophytina</taxon>
        <taxon>Sphagnopsida</taxon>
        <taxon>Sphagnales</taxon>
        <taxon>Sphagnaceae</taxon>
        <taxon>Sphagnum</taxon>
    </lineage>
</organism>
<evidence type="ECO:0000256" key="7">
    <source>
        <dbReference type="SAM" id="MobiDB-lite"/>
    </source>
</evidence>
<dbReference type="Pfam" id="PF12317">
    <property type="entry name" value="IFT46_B_C"/>
    <property type="match status" value="1"/>
</dbReference>
<proteinExistence type="inferred from homology"/>
<evidence type="ECO:0000256" key="3">
    <source>
        <dbReference type="ARBA" id="ARBA00022490"/>
    </source>
</evidence>
<dbReference type="PANTHER" id="PTHR13376:SF0">
    <property type="entry name" value="INTRAFLAGELLAR TRANSPORT PROTEIN 46 HOMOLOG"/>
    <property type="match status" value="1"/>
</dbReference>
<keyword evidence="4" id="KW-0969">Cilium</keyword>
<dbReference type="PANTHER" id="PTHR13376">
    <property type="entry name" value="INTRAFLAGELLAR TRANSPORT PROTEIN 46 HOMOLOG"/>
    <property type="match status" value="1"/>
</dbReference>
<evidence type="ECO:0000256" key="1">
    <source>
        <dbReference type="ARBA" id="ARBA00004120"/>
    </source>
</evidence>
<keyword evidence="6" id="KW-0966">Cell projection</keyword>
<evidence type="ECO:0008006" key="10">
    <source>
        <dbReference type="Google" id="ProtNLM"/>
    </source>
</evidence>
<sequence length="307" mass="33919">MATINYSSCQLDPKLQAELDKEDEASSSDSSNRGFGASEQEKSSVLCSSLLDSFAGNVGVGFAGDRLLSRKSTQHAPYLDNFTCPSSAYCPGVSEEIKGLFQYIDRYQPQEVDIGTILKPFIPDFLPAIGTVDEFLKVPRPDGLPDFLGLKVLGEDGPTQSDPAVLTLQLRNTSMHSSLHIFEVASIENCHKNPKKLDAWINSIKDLHHAKPPPSVVFSKPMPDIEKLMQVWPPQMETILETIELPKAHLDVDLATLIDICCSILDIPVYTCRVESLHVFFSLYIQFKFTSPSCVQLIGPIGFTLEL</sequence>
<reference evidence="8 9" key="1">
    <citation type="submission" date="2024-03" db="EMBL/GenBank/DDBJ databases">
        <authorList>
            <consortium name="ELIXIR-Norway"/>
            <consortium name="Elixir Norway"/>
        </authorList>
    </citation>
    <scope>NUCLEOTIDE SEQUENCE [LARGE SCALE GENOMIC DNA]</scope>
</reference>
<dbReference type="EMBL" id="OZ023702">
    <property type="protein sequence ID" value="CAK9857774.1"/>
    <property type="molecule type" value="Genomic_DNA"/>
</dbReference>
<gene>
    <name evidence="8" type="ORF">CSSPJE1EN2_LOCUS769</name>
</gene>
<comment type="subcellular location">
    <subcellularLocation>
        <location evidence="1">Cytoplasm</location>
        <location evidence="1">Cytoskeleton</location>
        <location evidence="1">Cilium basal body</location>
    </subcellularLocation>
</comment>